<feature type="signal peptide" evidence="1">
    <location>
        <begin position="1"/>
        <end position="18"/>
    </location>
</feature>
<dbReference type="Proteomes" id="UP000183200">
    <property type="component" value="Unassembled WGS sequence"/>
</dbReference>
<name>A0A1G9L0H0_9SPHI</name>
<dbReference type="EMBL" id="FNGY01000001">
    <property type="protein sequence ID" value="SDL55481.1"/>
    <property type="molecule type" value="Genomic_DNA"/>
</dbReference>
<organism evidence="2 3">
    <name type="scientific">Pedobacter steynii</name>
    <dbReference type="NCBI Taxonomy" id="430522"/>
    <lineage>
        <taxon>Bacteria</taxon>
        <taxon>Pseudomonadati</taxon>
        <taxon>Bacteroidota</taxon>
        <taxon>Sphingobacteriia</taxon>
        <taxon>Sphingobacteriales</taxon>
        <taxon>Sphingobacteriaceae</taxon>
        <taxon>Pedobacter</taxon>
    </lineage>
</organism>
<reference evidence="3" key="1">
    <citation type="submission" date="2016-10" db="EMBL/GenBank/DDBJ databases">
        <authorList>
            <person name="Varghese N."/>
            <person name="Submissions S."/>
        </authorList>
    </citation>
    <scope>NUCLEOTIDE SEQUENCE [LARGE SCALE GENOMIC DNA]</scope>
    <source>
        <strain evidence="3">DSM 19110</strain>
    </source>
</reference>
<dbReference type="AlphaFoldDB" id="A0A1G9L0H0"/>
<sequence>MKFLPAALLMLTTHWGMAQTNHFPATGNVGLGTLNPLSALDVKGDILISNADIPMGLSTEVLGTTPLLNMSVNFRHSNVNLGYLGAAFRIDSRASLSVPLFQWLKRDAAQNTDVIMMNLSASGNLGIGIMNATERLAVSGTIRAQEIKVEAANWPDYVFEKDYNLRPLAEVEQFVKLNKHLPDIPSAKEAEANGVALGEMNKLLLKKIEDLTLYIIEQDKRILALEKSKER</sequence>
<evidence type="ECO:0000313" key="2">
    <source>
        <dbReference type="EMBL" id="SDL55481.1"/>
    </source>
</evidence>
<keyword evidence="3" id="KW-1185">Reference proteome</keyword>
<feature type="chain" id="PRO_5010350308" evidence="1">
    <location>
        <begin position="19"/>
        <end position="231"/>
    </location>
</feature>
<evidence type="ECO:0000256" key="1">
    <source>
        <dbReference type="SAM" id="SignalP"/>
    </source>
</evidence>
<evidence type="ECO:0000313" key="3">
    <source>
        <dbReference type="Proteomes" id="UP000183200"/>
    </source>
</evidence>
<gene>
    <name evidence="2" type="ORF">SAMN05421820_101724</name>
</gene>
<accession>A0A1G9L0H0</accession>
<protein>
    <submittedName>
        <fullName evidence="2">Uncharacterized protein</fullName>
    </submittedName>
</protein>
<proteinExistence type="predicted"/>
<keyword evidence="1" id="KW-0732">Signal</keyword>